<dbReference type="Gene3D" id="1.10.110.10">
    <property type="entry name" value="Plant lipid-transfer and hydrophobic proteins"/>
    <property type="match status" value="1"/>
</dbReference>
<accession>A0A1D5UB33</accession>
<dbReference type="SMR" id="A0A1D5UB33"/>
<evidence type="ECO:0000313" key="7">
    <source>
        <dbReference type="Proteomes" id="UP000019116"/>
    </source>
</evidence>
<dbReference type="PRINTS" id="PR00808">
    <property type="entry name" value="AMLASEINHBTR"/>
</dbReference>
<dbReference type="Gramene" id="TraesCS2B03G0039900.1">
    <property type="protein sequence ID" value="TraesCS2B03G0039900.1.CDS1"/>
    <property type="gene ID" value="TraesCS2B03G0039900"/>
</dbReference>
<reference evidence="6" key="2">
    <citation type="submission" date="2018-10" db="UniProtKB">
        <authorList>
            <consortium name="EnsemblPlants"/>
        </authorList>
    </citation>
    <scope>IDENTIFICATION</scope>
</reference>
<keyword evidence="4" id="KW-1133">Transmembrane helix</keyword>
<dbReference type="Gramene" id="TraesCS2B02G004100.1">
    <property type="protein sequence ID" value="TraesCS2B02G004100.1.cds1"/>
    <property type="gene ID" value="TraesCS2B02G004100"/>
</dbReference>
<evidence type="ECO:0000256" key="1">
    <source>
        <dbReference type="ARBA" id="ARBA00004613"/>
    </source>
</evidence>
<dbReference type="OrthoDB" id="10377027at2759"/>
<dbReference type="Gramene" id="TraesRN2B0100038500.1">
    <property type="protein sequence ID" value="TraesRN2B0100038500.1"/>
    <property type="gene ID" value="TraesRN2B0100038500"/>
</dbReference>
<sequence>MAYTPSKISPTRHSSLNNGYRFLSCLNKGNWHHHAYIYMQYITKIHQLSKMASKHVLLSALVLLSILAAAVATIACRPGVGIPPKPLPSCRAYVVQKTCKDTQQTTPGKVASKDPCCRELEAVSEECRCTAMEDFMQGMLRLEGVPEGCTRKDLWEFTLSLVKPELCNLKTITGGPYCGLPPSNDARLADSVQDV</sequence>
<dbReference type="PROSITE" id="PS00426">
    <property type="entry name" value="CEREAL_TRYP_AMYL_INH"/>
    <property type="match status" value="1"/>
</dbReference>
<feature type="transmembrane region" description="Helical" evidence="4">
    <location>
        <begin position="56"/>
        <end position="75"/>
    </location>
</feature>
<protein>
    <recommendedName>
        <fullName evidence="5">Bifunctional inhibitor/plant lipid transfer protein/seed storage helical domain-containing protein</fullName>
    </recommendedName>
</protein>
<keyword evidence="4" id="KW-0472">Membrane</keyword>
<dbReference type="Gramene" id="TraesCS2B03G0037900.1">
    <property type="protein sequence ID" value="TraesCS2B03G0037900.1.CDS1"/>
    <property type="gene ID" value="TraesCS2B03G0037900"/>
</dbReference>
<dbReference type="AlphaFoldDB" id="A0A1D5UB33"/>
<dbReference type="Gramene" id="TraesCS2B02G004800.1">
    <property type="protein sequence ID" value="TraesCS2B02G004800.1.cds1"/>
    <property type="gene ID" value="TraesCS2B02G004800"/>
</dbReference>
<comment type="subcellular location">
    <subcellularLocation>
        <location evidence="1">Secreted</location>
    </subcellularLocation>
</comment>
<proteinExistence type="inferred from homology"/>
<dbReference type="SMART" id="SM00499">
    <property type="entry name" value="AAI"/>
    <property type="match status" value="1"/>
</dbReference>
<name>A0A1D5UB33_WHEAT</name>
<evidence type="ECO:0000313" key="6">
    <source>
        <dbReference type="EnsemblPlants" id="TraesCS2B02G004800.1.cds1"/>
    </source>
</evidence>
<dbReference type="InterPro" id="IPR006105">
    <property type="entry name" value="Allergen/tryp_amyl_inhib_CS"/>
</dbReference>
<evidence type="ECO:0000256" key="2">
    <source>
        <dbReference type="ARBA" id="ARBA00007107"/>
    </source>
</evidence>
<keyword evidence="4" id="KW-0812">Transmembrane</keyword>
<evidence type="ECO:0000256" key="3">
    <source>
        <dbReference type="ARBA" id="ARBA00022525"/>
    </source>
</evidence>
<dbReference type="ExpressionAtlas" id="A0A1D5UB33">
    <property type="expression patterns" value="baseline"/>
</dbReference>
<feature type="domain" description="Bifunctional inhibitor/plant lipid transfer protein/seed storage helical" evidence="5">
    <location>
        <begin position="76"/>
        <end position="178"/>
    </location>
</feature>
<dbReference type="GO" id="GO:0004867">
    <property type="term" value="F:serine-type endopeptidase inhibitor activity"/>
    <property type="evidence" value="ECO:0007669"/>
    <property type="project" value="InterPro"/>
</dbReference>
<keyword evidence="7" id="KW-1185">Reference proteome</keyword>
<dbReference type="Proteomes" id="UP000019116">
    <property type="component" value="Chromosome 2B"/>
</dbReference>
<dbReference type="CDD" id="cd00261">
    <property type="entry name" value="AAI_SS"/>
    <property type="match status" value="1"/>
</dbReference>
<keyword evidence="3" id="KW-0964">Secreted</keyword>
<dbReference type="EnsemblPlants" id="TraesCS2B02G004100.1">
    <property type="protein sequence ID" value="TraesCS2B02G004100.1.cds1"/>
    <property type="gene ID" value="TraesCS2B02G004100"/>
</dbReference>
<evidence type="ECO:0000256" key="4">
    <source>
        <dbReference type="SAM" id="Phobius"/>
    </source>
</evidence>
<dbReference type="InterPro" id="IPR016140">
    <property type="entry name" value="Bifunc_inhib/LTP/seed_store"/>
</dbReference>
<dbReference type="PANTHER" id="PTHR34481:SF2">
    <property type="entry name" value="TRYPSIN_FACTOR XIIA INHIBITOR"/>
    <property type="match status" value="1"/>
</dbReference>
<organism evidence="6">
    <name type="scientific">Triticum aestivum</name>
    <name type="common">Wheat</name>
    <dbReference type="NCBI Taxonomy" id="4565"/>
    <lineage>
        <taxon>Eukaryota</taxon>
        <taxon>Viridiplantae</taxon>
        <taxon>Streptophyta</taxon>
        <taxon>Embryophyta</taxon>
        <taxon>Tracheophyta</taxon>
        <taxon>Spermatophyta</taxon>
        <taxon>Magnoliopsida</taxon>
        <taxon>Liliopsida</taxon>
        <taxon>Poales</taxon>
        <taxon>Poaceae</taxon>
        <taxon>BOP clade</taxon>
        <taxon>Pooideae</taxon>
        <taxon>Triticodae</taxon>
        <taxon>Triticeae</taxon>
        <taxon>Triticinae</taxon>
        <taxon>Triticum</taxon>
    </lineage>
</organism>
<dbReference type="SUPFAM" id="SSF47699">
    <property type="entry name" value="Bifunctional inhibitor/lipid-transfer protein/seed storage 2S albumin"/>
    <property type="match status" value="1"/>
</dbReference>
<evidence type="ECO:0000259" key="5">
    <source>
        <dbReference type="SMART" id="SM00499"/>
    </source>
</evidence>
<dbReference type="STRING" id="4565.A0A1D5UB33"/>
<reference evidence="6" key="1">
    <citation type="submission" date="2018-08" db="EMBL/GenBank/DDBJ databases">
        <authorList>
            <person name="Rossello M."/>
        </authorList>
    </citation>
    <scope>NUCLEOTIDE SEQUENCE [LARGE SCALE GENOMIC DNA]</scope>
    <source>
        <strain evidence="6">cv. Chinese Spring</strain>
    </source>
</reference>
<dbReference type="InterPro" id="IPR036312">
    <property type="entry name" value="Bifun_inhib/LTP/seed_sf"/>
</dbReference>
<dbReference type="EnsemblPlants" id="TraesCS2B02G004800.1">
    <property type="protein sequence ID" value="TraesCS2B02G004800.1.cds1"/>
    <property type="gene ID" value="TraesCS2B02G004800"/>
</dbReference>
<dbReference type="PANTHER" id="PTHR34481">
    <property type="entry name" value="TRYPSIN/FACTOR XIIA INHIBITOR-RELATED"/>
    <property type="match status" value="1"/>
</dbReference>
<comment type="similarity">
    <text evidence="2">Belongs to the protease inhibitor I6 (cereal trypsin/alpha-amylase inhibitor) family.</text>
</comment>
<dbReference type="Pfam" id="PF00234">
    <property type="entry name" value="Tryp_alpha_amyl"/>
    <property type="match status" value="1"/>
</dbReference>
<dbReference type="InterPro" id="IPR006106">
    <property type="entry name" value="Allergen/soft/tryp_amyl_inhib"/>
</dbReference>
<dbReference type="GO" id="GO:0005576">
    <property type="term" value="C:extracellular region"/>
    <property type="evidence" value="ECO:0007669"/>
    <property type="project" value="UniProtKB-SubCell"/>
</dbReference>